<keyword evidence="1" id="KW-0645">Protease</keyword>
<dbReference type="HOGENOM" id="CLU_099830_0_0_0"/>
<dbReference type="GO" id="GO:0046872">
    <property type="term" value="F:metal ion binding"/>
    <property type="evidence" value="ECO:0007669"/>
    <property type="project" value="UniProtKB-KW"/>
</dbReference>
<dbReference type="GO" id="GO:0008237">
    <property type="term" value="F:metallopeptidase activity"/>
    <property type="evidence" value="ECO:0007669"/>
    <property type="project" value="UniProtKB-KW"/>
</dbReference>
<feature type="domain" description="JAB" evidence="6">
    <location>
        <begin position="118"/>
        <end position="173"/>
    </location>
</feature>
<dbReference type="eggNOG" id="ENOG5033HCC">
    <property type="taxonomic scope" value="Bacteria"/>
</dbReference>
<dbReference type="KEGG" id="hau:Haur_0539"/>
<dbReference type="InterPro" id="IPR028090">
    <property type="entry name" value="JAB_dom_prok"/>
</dbReference>
<evidence type="ECO:0000256" key="1">
    <source>
        <dbReference type="ARBA" id="ARBA00022670"/>
    </source>
</evidence>
<reference evidence="7 8" key="1">
    <citation type="journal article" date="2011" name="Stand. Genomic Sci.">
        <title>Complete genome sequence of the filamentous gliding predatory bacterium Herpetosiphon aurantiacus type strain (114-95(T)).</title>
        <authorList>
            <person name="Kiss H."/>
            <person name="Nett M."/>
            <person name="Domin N."/>
            <person name="Martin K."/>
            <person name="Maresca J.A."/>
            <person name="Copeland A."/>
            <person name="Lapidus A."/>
            <person name="Lucas S."/>
            <person name="Berry K.W."/>
            <person name="Glavina Del Rio T."/>
            <person name="Dalin E."/>
            <person name="Tice H."/>
            <person name="Pitluck S."/>
            <person name="Richardson P."/>
            <person name="Bruce D."/>
            <person name="Goodwin L."/>
            <person name="Han C."/>
            <person name="Detter J.C."/>
            <person name="Schmutz J."/>
            <person name="Brettin T."/>
            <person name="Land M."/>
            <person name="Hauser L."/>
            <person name="Kyrpides N.C."/>
            <person name="Ivanova N."/>
            <person name="Goker M."/>
            <person name="Woyke T."/>
            <person name="Klenk H.P."/>
            <person name="Bryant D.A."/>
        </authorList>
    </citation>
    <scope>NUCLEOTIDE SEQUENCE [LARGE SCALE GENOMIC DNA]</scope>
    <source>
        <strain evidence="8">ATCC 23779 / DSM 785 / 114-95</strain>
    </source>
</reference>
<evidence type="ECO:0000313" key="7">
    <source>
        <dbReference type="EMBL" id="ABX03187.1"/>
    </source>
</evidence>
<evidence type="ECO:0000256" key="2">
    <source>
        <dbReference type="ARBA" id="ARBA00022723"/>
    </source>
</evidence>
<dbReference type="AlphaFoldDB" id="A9AVA9"/>
<keyword evidence="4" id="KW-0862">Zinc</keyword>
<evidence type="ECO:0000256" key="5">
    <source>
        <dbReference type="ARBA" id="ARBA00023049"/>
    </source>
</evidence>
<keyword evidence="3" id="KW-0378">Hydrolase</keyword>
<proteinExistence type="predicted"/>
<keyword evidence="5" id="KW-0482">Metalloprotease</keyword>
<evidence type="ECO:0000313" key="8">
    <source>
        <dbReference type="Proteomes" id="UP000000787"/>
    </source>
</evidence>
<gene>
    <name evidence="7" type="ordered locus">Haur_0539</name>
</gene>
<dbReference type="GO" id="GO:0006508">
    <property type="term" value="P:proteolysis"/>
    <property type="evidence" value="ECO:0007669"/>
    <property type="project" value="UniProtKB-KW"/>
</dbReference>
<dbReference type="Pfam" id="PF14464">
    <property type="entry name" value="Prok-JAB"/>
    <property type="match status" value="1"/>
</dbReference>
<dbReference type="InParanoid" id="A9AVA9"/>
<dbReference type="BioCyc" id="HAUR316274:GHYA-548-MONOMER"/>
<evidence type="ECO:0000259" key="6">
    <source>
        <dbReference type="Pfam" id="PF14464"/>
    </source>
</evidence>
<accession>A9AVA9</accession>
<keyword evidence="8" id="KW-1185">Reference proteome</keyword>
<evidence type="ECO:0000256" key="3">
    <source>
        <dbReference type="ARBA" id="ARBA00022801"/>
    </source>
</evidence>
<keyword evidence="2" id="KW-0479">Metal-binding</keyword>
<dbReference type="STRING" id="316274.Haur_0539"/>
<evidence type="ECO:0000256" key="4">
    <source>
        <dbReference type="ARBA" id="ARBA00022833"/>
    </source>
</evidence>
<dbReference type="Proteomes" id="UP000000787">
    <property type="component" value="Chromosome"/>
</dbReference>
<organism evidence="7 8">
    <name type="scientific">Herpetosiphon aurantiacus (strain ATCC 23779 / DSM 785 / 114-95)</name>
    <dbReference type="NCBI Taxonomy" id="316274"/>
    <lineage>
        <taxon>Bacteria</taxon>
        <taxon>Bacillati</taxon>
        <taxon>Chloroflexota</taxon>
        <taxon>Chloroflexia</taxon>
        <taxon>Herpetosiphonales</taxon>
        <taxon>Herpetosiphonaceae</taxon>
        <taxon>Herpetosiphon</taxon>
    </lineage>
</organism>
<dbReference type="EMBL" id="CP000875">
    <property type="protein sequence ID" value="ABX03187.1"/>
    <property type="molecule type" value="Genomic_DNA"/>
</dbReference>
<protein>
    <recommendedName>
        <fullName evidence="6">JAB domain-containing protein</fullName>
    </recommendedName>
</protein>
<sequence>MIPNLHRYHIVTEAEPYPPNQPGLTWLIAANGIFKSGCDRHQRLIIQVSEQRIDLPGMVAIMPMIHWFNYPKRLPSAWLSMLLADAQKASIITNGVARPIEKQYFVVNKDDRLKLIIAPQQASALRVHYQMPSAPIFVDIHSHHGMPAYFSATDDADDTGLSISCVIGNIYSNPEIICRLNIYGQHQVVPITTIFDGCGPFADVGQREGDRYANAQF</sequence>
<name>A9AVA9_HERA2</name>